<dbReference type="EMBL" id="OZ037948">
    <property type="protein sequence ID" value="CAL1708830.1"/>
    <property type="molecule type" value="Genomic_DNA"/>
</dbReference>
<organism evidence="1 2">
    <name type="scientific">Somion occarium</name>
    <dbReference type="NCBI Taxonomy" id="3059160"/>
    <lineage>
        <taxon>Eukaryota</taxon>
        <taxon>Fungi</taxon>
        <taxon>Dikarya</taxon>
        <taxon>Basidiomycota</taxon>
        <taxon>Agaricomycotina</taxon>
        <taxon>Agaricomycetes</taxon>
        <taxon>Polyporales</taxon>
        <taxon>Cerrenaceae</taxon>
        <taxon>Somion</taxon>
    </lineage>
</organism>
<keyword evidence="2" id="KW-1185">Reference proteome</keyword>
<evidence type="ECO:0000313" key="1">
    <source>
        <dbReference type="EMBL" id="CAL1708830.1"/>
    </source>
</evidence>
<protein>
    <recommendedName>
        <fullName evidence="3">DUF4336 domain-containing protein</fullName>
    </recommendedName>
</protein>
<dbReference type="PANTHER" id="PTHR33835:SF1">
    <property type="entry name" value="METALLO-BETA-LACTAMASE DOMAIN-CONTAINING PROTEIN"/>
    <property type="match status" value="1"/>
</dbReference>
<accession>A0ABP1DLY7</accession>
<dbReference type="Proteomes" id="UP001497453">
    <property type="component" value="Chromosome 5"/>
</dbReference>
<gene>
    <name evidence="1" type="ORF">GFSPODELE1_LOCUS7041</name>
</gene>
<reference evidence="2" key="1">
    <citation type="submission" date="2024-04" db="EMBL/GenBank/DDBJ databases">
        <authorList>
            <person name="Shaw F."/>
            <person name="Minotto A."/>
        </authorList>
    </citation>
    <scope>NUCLEOTIDE SEQUENCE [LARGE SCALE GENOMIC DNA]</scope>
</reference>
<dbReference type="InterPro" id="IPR025638">
    <property type="entry name" value="DUF4336"/>
</dbReference>
<name>A0ABP1DLY7_9APHY</name>
<dbReference type="Pfam" id="PF14234">
    <property type="entry name" value="DUF4336"/>
    <property type="match status" value="1"/>
</dbReference>
<evidence type="ECO:0008006" key="3">
    <source>
        <dbReference type="Google" id="ProtNLM"/>
    </source>
</evidence>
<dbReference type="PANTHER" id="PTHR33835">
    <property type="entry name" value="YALI0C07656P"/>
    <property type="match status" value="1"/>
</dbReference>
<sequence length="195" mass="22112">MAALSEDIDDVVIREVAQDVWSISRPFTIWKFVPVGGHSVAIKLKSGHVWLFAWTPLTDLTRSKIAELGEVKYIIAPNPFHYYFLKSYRDAFPDALVIEVDVLNTKLAVAGWQLDAVITAEAPMTSFGFEDEIEHWTYSGFFSGHKNRDMAYYHKASKTVISADLLANLPPSEQYVRTRTTEFHIYIVAQLNLGL</sequence>
<proteinExistence type="predicted"/>
<evidence type="ECO:0000313" key="2">
    <source>
        <dbReference type="Proteomes" id="UP001497453"/>
    </source>
</evidence>